<dbReference type="STRING" id="1302690.BUE76_07945"/>
<comment type="similarity">
    <text evidence="1">Belongs to the ROK (NagC/XylR) family.</text>
</comment>
<keyword evidence="2" id="KW-0808">Transferase</keyword>
<dbReference type="EMBL" id="FQUO01000009">
    <property type="protein sequence ID" value="SHF54548.1"/>
    <property type="molecule type" value="Genomic_DNA"/>
</dbReference>
<protein>
    <submittedName>
        <fullName evidence="2">Glucokinase</fullName>
    </submittedName>
</protein>
<dbReference type="Gene3D" id="3.30.420.40">
    <property type="match status" value="2"/>
</dbReference>
<dbReference type="SUPFAM" id="SSF53067">
    <property type="entry name" value="Actin-like ATPase domain"/>
    <property type="match status" value="1"/>
</dbReference>
<gene>
    <name evidence="2" type="ORF">SAMN05444008_10990</name>
</gene>
<dbReference type="PANTHER" id="PTHR18964:SF149">
    <property type="entry name" value="BIFUNCTIONAL UDP-N-ACETYLGLUCOSAMINE 2-EPIMERASE_N-ACETYLMANNOSAMINE KINASE"/>
    <property type="match status" value="1"/>
</dbReference>
<dbReference type="Proteomes" id="UP000184368">
    <property type="component" value="Unassembled WGS sequence"/>
</dbReference>
<evidence type="ECO:0000313" key="3">
    <source>
        <dbReference type="Proteomes" id="UP000184368"/>
    </source>
</evidence>
<name>A0A1M5CIJ3_9BACT</name>
<evidence type="ECO:0000313" key="2">
    <source>
        <dbReference type="EMBL" id="SHF54548.1"/>
    </source>
</evidence>
<dbReference type="PANTHER" id="PTHR18964">
    <property type="entry name" value="ROK (REPRESSOR, ORF, KINASE) FAMILY"/>
    <property type="match status" value="1"/>
</dbReference>
<sequence>MNKNIVLGIDIGGSHITAALVDLQAQAIIHHSLTRYPVNAKGDQDEILQQWTAAIADCTAKHPVQPGKMGIAMPGPFDYPNGISFIRGQDKYEALYQLNVKDLLAKKLQMDARAIFMMNDASCFLKGEVFGGAAKGSTHVVGITLGTGLGSAVLMDGVLHDGDLFCMPFKEAVAEDYVSTRWFIKTYKEHTGIAVKNVKELYDRVPGDDIAISLFAEFGRNLGEALAAYIKGWEVQTVVVGGNIINAWDLFMPETIKVLQDHAIKALPVKAKLGEEAALLGAGSLCL</sequence>
<dbReference type="Pfam" id="PF00480">
    <property type="entry name" value="ROK"/>
    <property type="match status" value="1"/>
</dbReference>
<dbReference type="OrthoDB" id="9810372at2"/>
<keyword evidence="3" id="KW-1185">Reference proteome</keyword>
<dbReference type="AlphaFoldDB" id="A0A1M5CIJ3"/>
<dbReference type="InterPro" id="IPR043129">
    <property type="entry name" value="ATPase_NBD"/>
</dbReference>
<keyword evidence="2" id="KW-0418">Kinase</keyword>
<dbReference type="GO" id="GO:0016301">
    <property type="term" value="F:kinase activity"/>
    <property type="evidence" value="ECO:0007669"/>
    <property type="project" value="UniProtKB-KW"/>
</dbReference>
<dbReference type="InterPro" id="IPR000600">
    <property type="entry name" value="ROK"/>
</dbReference>
<dbReference type="RefSeq" id="WP_073043804.1">
    <property type="nucleotide sequence ID" value="NZ_FQUO01000009.1"/>
</dbReference>
<dbReference type="CDD" id="cd23763">
    <property type="entry name" value="ASKHA_ATPase_ROK"/>
    <property type="match status" value="1"/>
</dbReference>
<evidence type="ECO:0000256" key="1">
    <source>
        <dbReference type="ARBA" id="ARBA00006479"/>
    </source>
</evidence>
<reference evidence="2 3" key="1">
    <citation type="submission" date="2016-11" db="EMBL/GenBank/DDBJ databases">
        <authorList>
            <person name="Jaros S."/>
            <person name="Januszkiewicz K."/>
            <person name="Wedrychowicz H."/>
        </authorList>
    </citation>
    <scope>NUCLEOTIDE SEQUENCE [LARGE SCALE GENOMIC DNA]</scope>
    <source>
        <strain evidence="2 3">DSM 26897</strain>
    </source>
</reference>
<proteinExistence type="inferred from homology"/>
<organism evidence="2 3">
    <name type="scientific">Cnuella takakiae</name>
    <dbReference type="NCBI Taxonomy" id="1302690"/>
    <lineage>
        <taxon>Bacteria</taxon>
        <taxon>Pseudomonadati</taxon>
        <taxon>Bacteroidota</taxon>
        <taxon>Chitinophagia</taxon>
        <taxon>Chitinophagales</taxon>
        <taxon>Chitinophagaceae</taxon>
        <taxon>Cnuella</taxon>
    </lineage>
</organism>
<accession>A0A1M5CIJ3</accession>